<dbReference type="GO" id="GO:0009307">
    <property type="term" value="P:DNA restriction-modification system"/>
    <property type="evidence" value="ECO:0007669"/>
    <property type="project" value="InterPro"/>
</dbReference>
<dbReference type="InterPro" id="IPR011856">
    <property type="entry name" value="tRNA_endonuc-like_dom_sf"/>
</dbReference>
<feature type="domain" description="Restriction endonuclease type IV Mrr" evidence="1">
    <location>
        <begin position="7"/>
        <end position="120"/>
    </location>
</feature>
<dbReference type="InterPro" id="IPR011335">
    <property type="entry name" value="Restrct_endonuc-II-like"/>
</dbReference>
<dbReference type="PANTHER" id="PTHR30015">
    <property type="entry name" value="MRR RESTRICTION SYSTEM PROTEIN"/>
    <property type="match status" value="1"/>
</dbReference>
<keyword evidence="3" id="KW-1185">Reference proteome</keyword>
<evidence type="ECO:0000313" key="3">
    <source>
        <dbReference type="Proteomes" id="UP000450000"/>
    </source>
</evidence>
<dbReference type="OrthoDB" id="5181666at2"/>
<reference evidence="2 3" key="1">
    <citation type="submission" date="2019-09" db="EMBL/GenBank/DDBJ databases">
        <title>Genome Sequences of Streptomyces kaniharaensis ATCC 21070.</title>
        <authorList>
            <person name="Zhu W."/>
            <person name="De Crecy-Lagard V."/>
            <person name="Richards N.G."/>
        </authorList>
    </citation>
    <scope>NUCLEOTIDE SEQUENCE [LARGE SCALE GENOMIC DNA]</scope>
    <source>
        <strain evidence="2 3">SF-557</strain>
    </source>
</reference>
<dbReference type="AlphaFoldDB" id="A0A6N7L4I4"/>
<name>A0A6N7L4I4_9ACTN</name>
<dbReference type="Gene3D" id="3.40.1350.10">
    <property type="match status" value="1"/>
</dbReference>
<dbReference type="GO" id="GO:0003677">
    <property type="term" value="F:DNA binding"/>
    <property type="evidence" value="ECO:0007669"/>
    <property type="project" value="InterPro"/>
</dbReference>
<proteinExistence type="predicted"/>
<organism evidence="2 3">
    <name type="scientific">Streptomyces kaniharaensis</name>
    <dbReference type="NCBI Taxonomy" id="212423"/>
    <lineage>
        <taxon>Bacteria</taxon>
        <taxon>Bacillati</taxon>
        <taxon>Actinomycetota</taxon>
        <taxon>Actinomycetes</taxon>
        <taxon>Kitasatosporales</taxon>
        <taxon>Streptomycetaceae</taxon>
        <taxon>Streptomyces</taxon>
    </lineage>
</organism>
<sequence length="140" mass="15508">MTHDAIRGLHHREFERLTARLLARDGFTIEQAFGGSGDLGADVIALSPRSGRRFVVQCKHTSGDGKVGTPDLQRFKGTVWDVHRADVALMVTNGSFSRKAAVFAQEHNITLLGKREIERWAGAGDALWDLRPLPAFDQAW</sequence>
<dbReference type="PANTHER" id="PTHR30015:SF6">
    <property type="entry name" value="SLL1429 PROTEIN"/>
    <property type="match status" value="1"/>
</dbReference>
<keyword evidence="2" id="KW-0255">Endonuclease</keyword>
<keyword evidence="2" id="KW-0378">Hydrolase</keyword>
<protein>
    <submittedName>
        <fullName evidence="2">Restriction endonuclease</fullName>
    </submittedName>
</protein>
<dbReference type="EMBL" id="WBOF01000005">
    <property type="protein sequence ID" value="MQS17548.1"/>
    <property type="molecule type" value="Genomic_DNA"/>
</dbReference>
<dbReference type="SUPFAM" id="SSF52980">
    <property type="entry name" value="Restriction endonuclease-like"/>
    <property type="match status" value="1"/>
</dbReference>
<gene>
    <name evidence="2" type="ORF">F7Q99_36520</name>
</gene>
<dbReference type="Proteomes" id="UP000450000">
    <property type="component" value="Unassembled WGS sequence"/>
</dbReference>
<comment type="caution">
    <text evidence="2">The sequence shown here is derived from an EMBL/GenBank/DDBJ whole genome shotgun (WGS) entry which is preliminary data.</text>
</comment>
<dbReference type="Pfam" id="PF04471">
    <property type="entry name" value="Mrr_cat"/>
    <property type="match status" value="1"/>
</dbReference>
<dbReference type="GO" id="GO:0015666">
    <property type="term" value="F:restriction endodeoxyribonuclease activity"/>
    <property type="evidence" value="ECO:0007669"/>
    <property type="project" value="TreeGrafter"/>
</dbReference>
<evidence type="ECO:0000259" key="1">
    <source>
        <dbReference type="Pfam" id="PF04471"/>
    </source>
</evidence>
<accession>A0A6N7L4I4</accession>
<dbReference type="InterPro" id="IPR007560">
    <property type="entry name" value="Restrct_endonuc_IV_Mrr"/>
</dbReference>
<keyword evidence="2" id="KW-0540">Nuclease</keyword>
<dbReference type="InterPro" id="IPR052906">
    <property type="entry name" value="Type_IV_Methyl-Rstrct_Enzyme"/>
</dbReference>
<evidence type="ECO:0000313" key="2">
    <source>
        <dbReference type="EMBL" id="MQS17548.1"/>
    </source>
</evidence>